<protein>
    <recommendedName>
        <fullName evidence="4">DUF4124 domain-containing protein</fullName>
    </recommendedName>
</protein>
<dbReference type="RefSeq" id="WP_214296052.1">
    <property type="nucleotide sequence ID" value="NZ_JAHDYS010000001.1"/>
</dbReference>
<dbReference type="Proteomes" id="UP000784128">
    <property type="component" value="Unassembled WGS sequence"/>
</dbReference>
<reference evidence="2 3" key="1">
    <citation type="submission" date="2021-05" db="EMBL/GenBank/DDBJ databases">
        <title>The draft genome of Geobacter chapellei DSM 13688.</title>
        <authorList>
            <person name="Xu Z."/>
            <person name="Masuda Y."/>
            <person name="Itoh H."/>
            <person name="Senoo K."/>
        </authorList>
    </citation>
    <scope>NUCLEOTIDE SEQUENCE [LARGE SCALE GENOMIC DNA]</scope>
    <source>
        <strain evidence="2 3">DSM 13688</strain>
    </source>
</reference>
<feature type="region of interest" description="Disordered" evidence="1">
    <location>
        <begin position="72"/>
        <end position="101"/>
    </location>
</feature>
<organism evidence="2 3">
    <name type="scientific">Pelotalea chapellei</name>
    <dbReference type="NCBI Taxonomy" id="44671"/>
    <lineage>
        <taxon>Bacteria</taxon>
        <taxon>Pseudomonadati</taxon>
        <taxon>Thermodesulfobacteriota</taxon>
        <taxon>Desulfuromonadia</taxon>
        <taxon>Geobacterales</taxon>
        <taxon>Geobacteraceae</taxon>
        <taxon>Pelotalea</taxon>
    </lineage>
</organism>
<comment type="caution">
    <text evidence="2">The sequence shown here is derived from an EMBL/GenBank/DDBJ whole genome shotgun (WGS) entry which is preliminary data.</text>
</comment>
<evidence type="ECO:0000313" key="2">
    <source>
        <dbReference type="EMBL" id="MBT1070347.1"/>
    </source>
</evidence>
<keyword evidence="3" id="KW-1185">Reference proteome</keyword>
<accession>A0ABS5U3W2</accession>
<sequence>MKRMFTAVVICAVFATVSVSYGKSWRWQGNQQNTYGWQLMTPEERTEHQNKLRSFKDFGACKEYIDEHHKQMEERAKERGITPPVMKRNPCETMKSKSMLK</sequence>
<proteinExistence type="predicted"/>
<evidence type="ECO:0000313" key="3">
    <source>
        <dbReference type="Proteomes" id="UP000784128"/>
    </source>
</evidence>
<evidence type="ECO:0000256" key="1">
    <source>
        <dbReference type="SAM" id="MobiDB-lite"/>
    </source>
</evidence>
<name>A0ABS5U3W2_9BACT</name>
<evidence type="ECO:0008006" key="4">
    <source>
        <dbReference type="Google" id="ProtNLM"/>
    </source>
</evidence>
<dbReference type="EMBL" id="JAHDYS010000001">
    <property type="protein sequence ID" value="MBT1070347.1"/>
    <property type="molecule type" value="Genomic_DNA"/>
</dbReference>
<gene>
    <name evidence="2" type="ORF">KJB30_00975</name>
</gene>